<accession>A0A3M0G8Q7</accession>
<evidence type="ECO:0000313" key="3">
    <source>
        <dbReference type="Proteomes" id="UP000270649"/>
    </source>
</evidence>
<dbReference type="AlphaFoldDB" id="A0A3M0G8Q7"/>
<evidence type="ECO:0000256" key="1">
    <source>
        <dbReference type="SAM" id="Phobius"/>
    </source>
</evidence>
<feature type="transmembrane region" description="Helical" evidence="1">
    <location>
        <begin position="32"/>
        <end position="51"/>
    </location>
</feature>
<comment type="caution">
    <text evidence="2">The sequence shown here is derived from an EMBL/GenBank/DDBJ whole genome shotgun (WGS) entry which is preliminary data.</text>
</comment>
<organism evidence="2 3">
    <name type="scientific">Corynebacterium macginleyi</name>
    <dbReference type="NCBI Taxonomy" id="38290"/>
    <lineage>
        <taxon>Bacteria</taxon>
        <taxon>Bacillati</taxon>
        <taxon>Actinomycetota</taxon>
        <taxon>Actinomycetes</taxon>
        <taxon>Mycobacteriales</taxon>
        <taxon>Corynebacteriaceae</taxon>
        <taxon>Corynebacterium</taxon>
    </lineage>
</organism>
<reference evidence="2 3" key="1">
    <citation type="submission" date="2018-10" db="EMBL/GenBank/DDBJ databases">
        <title>Corynebacterium macginleyi genome sequencing and assembly of the type strain and two clinical samples.</title>
        <authorList>
            <person name="Bernier A.-M."/>
            <person name="Bernard K."/>
        </authorList>
    </citation>
    <scope>NUCLEOTIDE SEQUENCE [LARGE SCALE GENOMIC DNA]</scope>
    <source>
        <strain evidence="2 3">NML 120205</strain>
    </source>
</reference>
<proteinExistence type="predicted"/>
<keyword evidence="1" id="KW-0472">Membrane</keyword>
<sequence>MIFLLVPLPFALYLGGTEWLFNGEESVPKEFWVSYVLGFVVFIGGLLWMQIKEWFHNDSKNSQR</sequence>
<dbReference type="EMBL" id="REGC01000005">
    <property type="protein sequence ID" value="RMB60788.1"/>
    <property type="molecule type" value="Genomic_DNA"/>
</dbReference>
<name>A0A3M0G8Q7_9CORY</name>
<dbReference type="Proteomes" id="UP000270649">
    <property type="component" value="Unassembled WGS sequence"/>
</dbReference>
<evidence type="ECO:0000313" key="2">
    <source>
        <dbReference type="EMBL" id="RMB60788.1"/>
    </source>
</evidence>
<gene>
    <name evidence="2" type="ORF">D9543_05605</name>
</gene>
<keyword evidence="1" id="KW-1133">Transmembrane helix</keyword>
<protein>
    <submittedName>
        <fullName evidence="2">Uncharacterized protein</fullName>
    </submittedName>
</protein>
<keyword evidence="1" id="KW-0812">Transmembrane</keyword>